<dbReference type="EMBL" id="KV748309">
    <property type="protein sequence ID" value="OCK86558.1"/>
    <property type="molecule type" value="Genomic_DNA"/>
</dbReference>
<reference evidence="1 2" key="1">
    <citation type="journal article" date="2016" name="Nat. Commun.">
        <title>Ectomycorrhizal ecology is imprinted in the genome of the dominant symbiotic fungus Cenococcum geophilum.</title>
        <authorList>
            <consortium name="DOE Joint Genome Institute"/>
            <person name="Peter M."/>
            <person name="Kohler A."/>
            <person name="Ohm R.A."/>
            <person name="Kuo A."/>
            <person name="Krutzmann J."/>
            <person name="Morin E."/>
            <person name="Arend M."/>
            <person name="Barry K.W."/>
            <person name="Binder M."/>
            <person name="Choi C."/>
            <person name="Clum A."/>
            <person name="Copeland A."/>
            <person name="Grisel N."/>
            <person name="Haridas S."/>
            <person name="Kipfer T."/>
            <person name="LaButti K."/>
            <person name="Lindquist E."/>
            <person name="Lipzen A."/>
            <person name="Maire R."/>
            <person name="Meier B."/>
            <person name="Mihaltcheva S."/>
            <person name="Molinier V."/>
            <person name="Murat C."/>
            <person name="Poggeler S."/>
            <person name="Quandt C.A."/>
            <person name="Sperisen C."/>
            <person name="Tritt A."/>
            <person name="Tisserant E."/>
            <person name="Crous P.W."/>
            <person name="Henrissat B."/>
            <person name="Nehls U."/>
            <person name="Egli S."/>
            <person name="Spatafora J.W."/>
            <person name="Grigoriev I.V."/>
            <person name="Martin F.M."/>
        </authorList>
    </citation>
    <scope>NUCLEOTIDE SEQUENCE [LARGE SCALE GENOMIC DNA]</scope>
    <source>
        <strain evidence="1 2">1.58</strain>
    </source>
</reference>
<sequence length="660" mass="74450">MQAARYGEMSPVDETRLCLLSLDGGGVRGLSALYILKALMEQLNKERRNNNLPPVKPCEIFDLIGGTSTGGLIAIMLGRLQMNVDECISEYKNIMKEVFENKSGWLPISWTSRIKTQFDSKRLKDAIKGVITRIGASETDLFNNGKPRQCKVFVCATARETSSIIRLRSYSLPGANDIGATICDAALATSAATSFFNAVSIEAGIFVDGALRANNPVDEVEDEASNIWCPQTGDLKPLVKCFISIGTGNPGTRALRDSMLRSFYETLVSITTETEYTERKFISRWRRHYDEKRFFRFNVDQGLHGVGLAEYKEEGIIEAATRQYLDHQAQRFRVRDCVQNLRLASTYTDQGRWKEAEELQVQVLEMSKKRFGVNHSSTLTSMANLASASADRGRWKEAEELQVHVMETRKRMLDADHPSTLTSMANLASTYKDQGRWKEAEELQLHVLETRKRVLGVEHPSTLTSIANLAVAYSNQGRWKEAEELFVQVMEMSKKKLGTYHPDTLSSMTNLAVAYSSQGRWKEAEELQVQVLETRKRMLGADHPSTLTSMANLALTYTDQGRWKDAEELQVQVLEMSKKIFGVNHPSTLISMANLASAYADQGRWKEAEELQVQVLEMSKKIFGVNHPSTLVSMNNLAYTWRRQGRDREALKLMEECVEL</sequence>
<evidence type="ECO:0000313" key="2">
    <source>
        <dbReference type="Proteomes" id="UP000250078"/>
    </source>
</evidence>
<dbReference type="Proteomes" id="UP000250078">
    <property type="component" value="Unassembled WGS sequence"/>
</dbReference>
<proteinExistence type="predicted"/>
<organism evidence="1 2">
    <name type="scientific">Cenococcum geophilum 1.58</name>
    <dbReference type="NCBI Taxonomy" id="794803"/>
    <lineage>
        <taxon>Eukaryota</taxon>
        <taxon>Fungi</taxon>
        <taxon>Dikarya</taxon>
        <taxon>Ascomycota</taxon>
        <taxon>Pezizomycotina</taxon>
        <taxon>Dothideomycetes</taxon>
        <taxon>Pleosporomycetidae</taxon>
        <taxon>Gloniales</taxon>
        <taxon>Gloniaceae</taxon>
        <taxon>Cenococcum</taxon>
    </lineage>
</organism>
<evidence type="ECO:0000313" key="1">
    <source>
        <dbReference type="EMBL" id="OCK86558.1"/>
    </source>
</evidence>
<gene>
    <name evidence="1" type="ORF">K441DRAFT_650020</name>
</gene>
<name>A0ACC8EJZ5_9PEZI</name>
<keyword evidence="2" id="KW-1185">Reference proteome</keyword>
<protein>
    <submittedName>
        <fullName evidence="1">FabD/lysophospholipase-like protein</fullName>
    </submittedName>
</protein>
<accession>A0ACC8EJZ5</accession>